<dbReference type="RefSeq" id="XP_064666927.1">
    <property type="nucleotide sequence ID" value="XM_064812763.1"/>
</dbReference>
<dbReference type="AlphaFoldDB" id="A0AAN6QMI5"/>
<evidence type="ECO:0000313" key="2">
    <source>
        <dbReference type="Proteomes" id="UP001302812"/>
    </source>
</evidence>
<reference evidence="1" key="2">
    <citation type="submission" date="2023-05" db="EMBL/GenBank/DDBJ databases">
        <authorList>
            <consortium name="Lawrence Berkeley National Laboratory"/>
            <person name="Steindorff A."/>
            <person name="Hensen N."/>
            <person name="Bonometti L."/>
            <person name="Westerberg I."/>
            <person name="Brannstrom I.O."/>
            <person name="Guillou S."/>
            <person name="Cros-Aarteil S."/>
            <person name="Calhoun S."/>
            <person name="Haridas S."/>
            <person name="Kuo A."/>
            <person name="Mondo S."/>
            <person name="Pangilinan J."/>
            <person name="Riley R."/>
            <person name="Labutti K."/>
            <person name="Andreopoulos B."/>
            <person name="Lipzen A."/>
            <person name="Chen C."/>
            <person name="Yanf M."/>
            <person name="Daum C."/>
            <person name="Ng V."/>
            <person name="Clum A."/>
            <person name="Ohm R."/>
            <person name="Martin F."/>
            <person name="Silar P."/>
            <person name="Natvig D."/>
            <person name="Lalanne C."/>
            <person name="Gautier V."/>
            <person name="Ament-Velasquez S.L."/>
            <person name="Kruys A."/>
            <person name="Hutchinson M.I."/>
            <person name="Powell A.J."/>
            <person name="Barry K."/>
            <person name="Miller A.N."/>
            <person name="Grigoriev I.V."/>
            <person name="Debuchy R."/>
            <person name="Gladieux P."/>
            <person name="Thoren M.H."/>
            <person name="Johannesson H."/>
        </authorList>
    </citation>
    <scope>NUCLEOTIDE SEQUENCE</scope>
    <source>
        <strain evidence="1">CBS 508.74</strain>
    </source>
</reference>
<accession>A0AAN6QMI5</accession>
<keyword evidence="2" id="KW-1185">Reference proteome</keyword>
<comment type="caution">
    <text evidence="1">The sequence shown here is derived from an EMBL/GenBank/DDBJ whole genome shotgun (WGS) entry which is preliminary data.</text>
</comment>
<reference evidence="1" key="1">
    <citation type="journal article" date="2023" name="Mol. Phylogenet. Evol.">
        <title>Genome-scale phylogeny and comparative genomics of the fungal order Sordariales.</title>
        <authorList>
            <person name="Hensen N."/>
            <person name="Bonometti L."/>
            <person name="Westerberg I."/>
            <person name="Brannstrom I.O."/>
            <person name="Guillou S."/>
            <person name="Cros-Aarteil S."/>
            <person name="Calhoun S."/>
            <person name="Haridas S."/>
            <person name="Kuo A."/>
            <person name="Mondo S."/>
            <person name="Pangilinan J."/>
            <person name="Riley R."/>
            <person name="LaButti K."/>
            <person name="Andreopoulos B."/>
            <person name="Lipzen A."/>
            <person name="Chen C."/>
            <person name="Yan M."/>
            <person name="Daum C."/>
            <person name="Ng V."/>
            <person name="Clum A."/>
            <person name="Steindorff A."/>
            <person name="Ohm R.A."/>
            <person name="Martin F."/>
            <person name="Silar P."/>
            <person name="Natvig D.O."/>
            <person name="Lalanne C."/>
            <person name="Gautier V."/>
            <person name="Ament-Velasquez S.L."/>
            <person name="Kruys A."/>
            <person name="Hutchinson M.I."/>
            <person name="Powell A.J."/>
            <person name="Barry K."/>
            <person name="Miller A.N."/>
            <person name="Grigoriev I.V."/>
            <person name="Debuchy R."/>
            <person name="Gladieux P."/>
            <person name="Hiltunen Thoren M."/>
            <person name="Johannesson H."/>
        </authorList>
    </citation>
    <scope>NUCLEOTIDE SEQUENCE</scope>
    <source>
        <strain evidence="1">CBS 508.74</strain>
    </source>
</reference>
<gene>
    <name evidence="1" type="ORF">N656DRAFT_738370</name>
</gene>
<feature type="non-terminal residue" evidence="1">
    <location>
        <position position="1"/>
    </location>
</feature>
<dbReference type="Proteomes" id="UP001302812">
    <property type="component" value="Unassembled WGS sequence"/>
</dbReference>
<organism evidence="1 2">
    <name type="scientific">Canariomyces notabilis</name>
    <dbReference type="NCBI Taxonomy" id="2074819"/>
    <lineage>
        <taxon>Eukaryota</taxon>
        <taxon>Fungi</taxon>
        <taxon>Dikarya</taxon>
        <taxon>Ascomycota</taxon>
        <taxon>Pezizomycotina</taxon>
        <taxon>Sordariomycetes</taxon>
        <taxon>Sordariomycetidae</taxon>
        <taxon>Sordariales</taxon>
        <taxon>Chaetomiaceae</taxon>
        <taxon>Canariomyces</taxon>
    </lineage>
</organism>
<name>A0AAN6QMI5_9PEZI</name>
<dbReference type="EMBL" id="MU853357">
    <property type="protein sequence ID" value="KAK4109357.1"/>
    <property type="molecule type" value="Genomic_DNA"/>
</dbReference>
<evidence type="ECO:0000313" key="1">
    <source>
        <dbReference type="EMBL" id="KAK4109357.1"/>
    </source>
</evidence>
<protein>
    <submittedName>
        <fullName evidence="1">Uncharacterized protein</fullName>
    </submittedName>
</protein>
<dbReference type="GeneID" id="89936888"/>
<sequence length="176" mass="19967">SWRPTLIIIQIPENLVVGCRISIFHSHLCESVLPDNFQLTAYHHSPSSGPLRENLDGWVLKTLLVCSSHLLSEGRNSWHRIFGRGLNSGLKTEKEIASDANFNAAKELISESRVEKCQTIIVSIWSIGLNSLRLGRGKTQIELEHDFKYEYLVEPLIDRISLPSGFLFRRVTITQT</sequence>
<proteinExistence type="predicted"/>